<organism evidence="1 2">
    <name type="scientific">Corchorus capsularis</name>
    <name type="common">Jute</name>
    <dbReference type="NCBI Taxonomy" id="210143"/>
    <lineage>
        <taxon>Eukaryota</taxon>
        <taxon>Viridiplantae</taxon>
        <taxon>Streptophyta</taxon>
        <taxon>Embryophyta</taxon>
        <taxon>Tracheophyta</taxon>
        <taxon>Spermatophyta</taxon>
        <taxon>Magnoliopsida</taxon>
        <taxon>eudicotyledons</taxon>
        <taxon>Gunneridae</taxon>
        <taxon>Pentapetalae</taxon>
        <taxon>rosids</taxon>
        <taxon>malvids</taxon>
        <taxon>Malvales</taxon>
        <taxon>Malvaceae</taxon>
        <taxon>Grewioideae</taxon>
        <taxon>Apeibeae</taxon>
        <taxon>Corchorus</taxon>
    </lineage>
</organism>
<dbReference type="EMBL" id="AWWV01013301">
    <property type="protein sequence ID" value="OMO62195.1"/>
    <property type="molecule type" value="Genomic_DNA"/>
</dbReference>
<keyword evidence="2" id="KW-1185">Reference proteome</keyword>
<sequence>MAVGKSRTRSKIASPVILGAGRSHYLE</sequence>
<proteinExistence type="predicted"/>
<evidence type="ECO:0000313" key="2">
    <source>
        <dbReference type="Proteomes" id="UP000188268"/>
    </source>
</evidence>
<protein>
    <submittedName>
        <fullName evidence="1">Uncharacterized protein</fullName>
    </submittedName>
</protein>
<reference evidence="1 2" key="1">
    <citation type="submission" date="2013-09" db="EMBL/GenBank/DDBJ databases">
        <title>Corchorus capsularis genome sequencing.</title>
        <authorList>
            <person name="Alam M."/>
            <person name="Haque M.S."/>
            <person name="Islam M.S."/>
            <person name="Emdad E.M."/>
            <person name="Islam M.M."/>
            <person name="Ahmed B."/>
            <person name="Halim A."/>
            <person name="Hossen Q.M.M."/>
            <person name="Hossain M.Z."/>
            <person name="Ahmed R."/>
            <person name="Khan M.M."/>
            <person name="Islam R."/>
            <person name="Rashid M.M."/>
            <person name="Khan S.A."/>
            <person name="Rahman M.S."/>
            <person name="Alam M."/>
        </authorList>
    </citation>
    <scope>NUCLEOTIDE SEQUENCE [LARGE SCALE GENOMIC DNA]</scope>
    <source>
        <strain evidence="2">cv. CVL-1</strain>
        <tissue evidence="1">Whole seedling</tissue>
    </source>
</reference>
<accession>A0A1R3GVP9</accession>
<comment type="caution">
    <text evidence="1">The sequence shown here is derived from an EMBL/GenBank/DDBJ whole genome shotgun (WGS) entry which is preliminary data.</text>
</comment>
<name>A0A1R3GVP9_COCAP</name>
<gene>
    <name evidence="1" type="ORF">CCACVL1_22965</name>
</gene>
<dbReference type="Gramene" id="OMO62195">
    <property type="protein sequence ID" value="OMO62195"/>
    <property type="gene ID" value="CCACVL1_22965"/>
</dbReference>
<evidence type="ECO:0000313" key="1">
    <source>
        <dbReference type="EMBL" id="OMO62195.1"/>
    </source>
</evidence>
<dbReference type="AlphaFoldDB" id="A0A1R3GVP9"/>
<dbReference type="Proteomes" id="UP000188268">
    <property type="component" value="Unassembled WGS sequence"/>
</dbReference>